<sequence length="39" mass="4688">MKIPQRKISQIFNFLHALSEKKTKFPKDFLGFSTKFRKT</sequence>
<comment type="caution">
    <text evidence="1">The sequence shown here is derived from an EMBL/GenBank/DDBJ whole genome shotgun (WGS) entry which is preliminary data.</text>
</comment>
<name>M6F8A5_9LEPT</name>
<protein>
    <submittedName>
        <fullName evidence="1">Uncharacterized protein</fullName>
    </submittedName>
</protein>
<reference evidence="1 2" key="1">
    <citation type="submission" date="2013-01" db="EMBL/GenBank/DDBJ databases">
        <authorList>
            <person name="Harkins D.M."/>
            <person name="Durkin A.S."/>
            <person name="Brinkac L.M."/>
            <person name="Haft D.H."/>
            <person name="Selengut J.D."/>
            <person name="Sanka R."/>
            <person name="DePew J."/>
            <person name="Purushe J."/>
            <person name="Galloway R.L."/>
            <person name="Vinetz J.M."/>
            <person name="Sutton G.G."/>
            <person name="Nierman W.C."/>
            <person name="Fouts D.E."/>
        </authorList>
    </citation>
    <scope>NUCLEOTIDE SEQUENCE [LARGE SCALE GENOMIC DNA]</scope>
    <source>
        <strain evidence="1 2">Nikolaevo</strain>
    </source>
</reference>
<dbReference type="AlphaFoldDB" id="M6F8A5"/>
<evidence type="ECO:0000313" key="1">
    <source>
        <dbReference type="EMBL" id="EMK24665.1"/>
    </source>
</evidence>
<accession>M6F8A5</accession>
<dbReference type="Proteomes" id="UP000011980">
    <property type="component" value="Unassembled WGS sequence"/>
</dbReference>
<evidence type="ECO:0000313" key="2">
    <source>
        <dbReference type="Proteomes" id="UP000011980"/>
    </source>
</evidence>
<proteinExistence type="predicted"/>
<dbReference type="EMBL" id="ANCE01000088">
    <property type="protein sequence ID" value="EMK24665.1"/>
    <property type="molecule type" value="Genomic_DNA"/>
</dbReference>
<dbReference type="PATRIC" id="fig|1240687.3.peg.1769"/>
<organism evidence="1 2">
    <name type="scientific">Leptospira kirschneri serovar Bulgarica str. Nikolaevo</name>
    <dbReference type="NCBI Taxonomy" id="1240687"/>
    <lineage>
        <taxon>Bacteria</taxon>
        <taxon>Pseudomonadati</taxon>
        <taxon>Spirochaetota</taxon>
        <taxon>Spirochaetia</taxon>
        <taxon>Leptospirales</taxon>
        <taxon>Leptospiraceae</taxon>
        <taxon>Leptospira</taxon>
    </lineage>
</organism>
<gene>
    <name evidence="1" type="ORF">LEP1GSC008_1680</name>
</gene>